<evidence type="ECO:0000256" key="3">
    <source>
        <dbReference type="ARBA" id="ARBA00022475"/>
    </source>
</evidence>
<evidence type="ECO:0000313" key="9">
    <source>
        <dbReference type="EMBL" id="BCK84315.1"/>
    </source>
</evidence>
<keyword evidence="10" id="KW-1185">Reference proteome</keyword>
<feature type="transmembrane region" description="Helical" evidence="7">
    <location>
        <begin position="219"/>
        <end position="239"/>
    </location>
</feature>
<dbReference type="PROSITE" id="PS50928">
    <property type="entry name" value="ABC_TM1"/>
    <property type="match status" value="1"/>
</dbReference>
<evidence type="ECO:0000256" key="5">
    <source>
        <dbReference type="ARBA" id="ARBA00022989"/>
    </source>
</evidence>
<dbReference type="Gene3D" id="1.10.3720.10">
    <property type="entry name" value="MetI-like"/>
    <property type="match status" value="1"/>
</dbReference>
<evidence type="ECO:0000256" key="1">
    <source>
        <dbReference type="ARBA" id="ARBA00004651"/>
    </source>
</evidence>
<keyword evidence="6 7" id="KW-0472">Membrane</keyword>
<dbReference type="Proteomes" id="UP000679848">
    <property type="component" value="Chromosome"/>
</dbReference>
<comment type="subcellular location">
    <subcellularLocation>
        <location evidence="1 7">Cell membrane</location>
        <topology evidence="1 7">Multi-pass membrane protein</topology>
    </subcellularLocation>
</comment>
<dbReference type="PANTHER" id="PTHR30151">
    <property type="entry name" value="ALKANE SULFONATE ABC TRANSPORTER-RELATED, MEMBRANE SUBUNIT"/>
    <property type="match status" value="1"/>
</dbReference>
<dbReference type="InterPro" id="IPR000515">
    <property type="entry name" value="MetI-like"/>
</dbReference>
<dbReference type="GO" id="GO:0055085">
    <property type="term" value="P:transmembrane transport"/>
    <property type="evidence" value="ECO:0007669"/>
    <property type="project" value="InterPro"/>
</dbReference>
<feature type="transmembrane region" description="Helical" evidence="7">
    <location>
        <begin position="33"/>
        <end position="53"/>
    </location>
</feature>
<dbReference type="PANTHER" id="PTHR30151:SF0">
    <property type="entry name" value="ABC TRANSPORTER PERMEASE PROTEIN MJ0413-RELATED"/>
    <property type="match status" value="1"/>
</dbReference>
<reference evidence="9" key="1">
    <citation type="submission" date="2020-09" db="EMBL/GenBank/DDBJ databases">
        <title>New species isolated from human feces.</title>
        <authorList>
            <person name="Kitahara M."/>
            <person name="Shigeno Y."/>
            <person name="Shime M."/>
            <person name="Matsumoto Y."/>
            <person name="Nakamura S."/>
            <person name="Motooka D."/>
            <person name="Fukuoka S."/>
            <person name="Nishikawa H."/>
            <person name="Benno Y."/>
        </authorList>
    </citation>
    <scope>NUCLEOTIDE SEQUENCE</scope>
    <source>
        <strain evidence="9">MM59</strain>
    </source>
</reference>
<feature type="transmembrane region" description="Helical" evidence="7">
    <location>
        <begin position="193"/>
        <end position="212"/>
    </location>
</feature>
<evidence type="ECO:0000256" key="4">
    <source>
        <dbReference type="ARBA" id="ARBA00022692"/>
    </source>
</evidence>
<dbReference type="CDD" id="cd06261">
    <property type="entry name" value="TM_PBP2"/>
    <property type="match status" value="1"/>
</dbReference>
<dbReference type="GO" id="GO:0005886">
    <property type="term" value="C:plasma membrane"/>
    <property type="evidence" value="ECO:0007669"/>
    <property type="project" value="UniProtKB-SubCell"/>
</dbReference>
<dbReference type="SUPFAM" id="SSF161098">
    <property type="entry name" value="MetI-like"/>
    <property type="match status" value="1"/>
</dbReference>
<dbReference type="AlphaFoldDB" id="A0A810QCM0"/>
<accession>A0A810QCM0</accession>
<feature type="transmembrane region" description="Helical" evidence="7">
    <location>
        <begin position="251"/>
        <end position="272"/>
    </location>
</feature>
<feature type="transmembrane region" description="Helical" evidence="7">
    <location>
        <begin position="98"/>
        <end position="117"/>
    </location>
</feature>
<keyword evidence="5 7" id="KW-1133">Transmembrane helix</keyword>
<keyword evidence="4 7" id="KW-0812">Transmembrane</keyword>
<keyword evidence="3" id="KW-1003">Cell membrane</keyword>
<evidence type="ECO:0000313" key="10">
    <source>
        <dbReference type="Proteomes" id="UP000679848"/>
    </source>
</evidence>
<evidence type="ECO:0000256" key="6">
    <source>
        <dbReference type="ARBA" id="ARBA00023136"/>
    </source>
</evidence>
<dbReference type="InterPro" id="IPR035906">
    <property type="entry name" value="MetI-like_sf"/>
</dbReference>
<dbReference type="KEGG" id="pfaa:MM59RIKEN_16340"/>
<feature type="domain" description="ABC transmembrane type-1" evidence="8">
    <location>
        <begin position="89"/>
        <end position="273"/>
    </location>
</feature>
<dbReference type="Pfam" id="PF00528">
    <property type="entry name" value="BPD_transp_1"/>
    <property type="match status" value="1"/>
</dbReference>
<evidence type="ECO:0000259" key="8">
    <source>
        <dbReference type="PROSITE" id="PS50928"/>
    </source>
</evidence>
<evidence type="ECO:0000256" key="2">
    <source>
        <dbReference type="ARBA" id="ARBA00022448"/>
    </source>
</evidence>
<sequence>MGILKQMPIPYIERQHMDIKINTAKKKRRKYRFVSVVSILVFLGIWYIATAVLELVPAYSLPSPVKVFSTLITKFYTQAPDGATLPQHFLASLQVATYGYVLGAVIGVPLGIAMGWFKTVDRIVRPVFDLLKPIPPIALIPVMIVVFGISIKAKAVLIFFSTVIPCVLNSYSGIHQTRQIHLWVSQTFGATNFQQLFTVAIPSALPMIFAGLRVAMGSSWMALVAAELLASTSGLGYLISVGRSLLRSDLIIVGILCLGMIGMVISVVFDLVEKRFVRGGKEQ</sequence>
<proteinExistence type="inferred from homology"/>
<comment type="similarity">
    <text evidence="7">Belongs to the binding-protein-dependent transport system permease family.</text>
</comment>
<organism evidence="9 10">
    <name type="scientific">Pusillibacter faecalis</name>
    <dbReference type="NCBI Taxonomy" id="2714358"/>
    <lineage>
        <taxon>Bacteria</taxon>
        <taxon>Bacillati</taxon>
        <taxon>Bacillota</taxon>
        <taxon>Clostridia</taxon>
        <taxon>Eubacteriales</taxon>
        <taxon>Oscillospiraceae</taxon>
        <taxon>Pusillibacter</taxon>
    </lineage>
</organism>
<evidence type="ECO:0000256" key="7">
    <source>
        <dbReference type="RuleBase" id="RU363032"/>
    </source>
</evidence>
<feature type="transmembrane region" description="Helical" evidence="7">
    <location>
        <begin position="138"/>
        <end position="160"/>
    </location>
</feature>
<name>A0A810QCM0_9FIRM</name>
<keyword evidence="2 7" id="KW-0813">Transport</keyword>
<protein>
    <submittedName>
        <fullName evidence="9">Taurine ABC transporter permease</fullName>
    </submittedName>
</protein>
<dbReference type="EMBL" id="AP023420">
    <property type="protein sequence ID" value="BCK84315.1"/>
    <property type="molecule type" value="Genomic_DNA"/>
</dbReference>
<gene>
    <name evidence="9" type="ORF">MM59RIKEN_16340</name>
</gene>